<feature type="region of interest" description="Disordered" evidence="1">
    <location>
        <begin position="102"/>
        <end position="139"/>
    </location>
</feature>
<evidence type="ECO:0000256" key="1">
    <source>
        <dbReference type="SAM" id="MobiDB-lite"/>
    </source>
</evidence>
<dbReference type="EMBL" id="JAKELL010000074">
    <property type="protein sequence ID" value="KAH8984601.1"/>
    <property type="molecule type" value="Genomic_DNA"/>
</dbReference>
<sequence length="229" mass="25288">MSDICSQESTSIGNGHRIELCDYRGAAWSERCKYRRLRRYSYDRTEPLDDAVAGFSRGIGKVTATTAEVQYLALPRLTPRCIRLRSSTPTMVHRDLSMAAGAVSEMSREIPAEEGPSRSSAEEQNHLKVSSGGNKSYVGRESGTAVRVYVNRRSRGLRPTDKGATSMASANCAQNSGYEIHPRNGSDVQNTLNWFHLRISKGGGYTHILAPEAKSLKLDTGTRWVKYLG</sequence>
<name>A0AAD4QAI6_9AGAM</name>
<proteinExistence type="predicted"/>
<evidence type="ECO:0000313" key="3">
    <source>
        <dbReference type="Proteomes" id="UP001201163"/>
    </source>
</evidence>
<dbReference type="AlphaFoldDB" id="A0AAD4QAI6"/>
<gene>
    <name evidence="2" type="ORF">EDB92DRAFT_1819002</name>
</gene>
<evidence type="ECO:0000313" key="2">
    <source>
        <dbReference type="EMBL" id="KAH8984601.1"/>
    </source>
</evidence>
<dbReference type="Proteomes" id="UP001201163">
    <property type="component" value="Unassembled WGS sequence"/>
</dbReference>
<keyword evidence="3" id="KW-1185">Reference proteome</keyword>
<organism evidence="2 3">
    <name type="scientific">Lactarius akahatsu</name>
    <dbReference type="NCBI Taxonomy" id="416441"/>
    <lineage>
        <taxon>Eukaryota</taxon>
        <taxon>Fungi</taxon>
        <taxon>Dikarya</taxon>
        <taxon>Basidiomycota</taxon>
        <taxon>Agaricomycotina</taxon>
        <taxon>Agaricomycetes</taxon>
        <taxon>Russulales</taxon>
        <taxon>Russulaceae</taxon>
        <taxon>Lactarius</taxon>
    </lineage>
</organism>
<accession>A0AAD4QAI6</accession>
<comment type="caution">
    <text evidence="2">The sequence shown here is derived from an EMBL/GenBank/DDBJ whole genome shotgun (WGS) entry which is preliminary data.</text>
</comment>
<reference evidence="2" key="1">
    <citation type="submission" date="2022-01" db="EMBL/GenBank/DDBJ databases">
        <title>Comparative genomics reveals a dynamic genome evolution in the ectomycorrhizal milk-cap (Lactarius) mushrooms.</title>
        <authorList>
            <consortium name="DOE Joint Genome Institute"/>
            <person name="Lebreton A."/>
            <person name="Tang N."/>
            <person name="Kuo A."/>
            <person name="LaButti K."/>
            <person name="Drula E."/>
            <person name="Barry K."/>
            <person name="Clum A."/>
            <person name="Lipzen A."/>
            <person name="Mousain D."/>
            <person name="Ng V."/>
            <person name="Wang R."/>
            <person name="Wang X."/>
            <person name="Dai Y."/>
            <person name="Henrissat B."/>
            <person name="Grigoriev I.V."/>
            <person name="Guerin-Laguette A."/>
            <person name="Yu F."/>
            <person name="Martin F.M."/>
        </authorList>
    </citation>
    <scope>NUCLEOTIDE SEQUENCE</scope>
    <source>
        <strain evidence="2">QP</strain>
    </source>
</reference>
<protein>
    <submittedName>
        <fullName evidence="2">Uncharacterized protein</fullName>
    </submittedName>
</protein>